<keyword evidence="6" id="KW-0540">Nuclease</keyword>
<keyword evidence="6" id="KW-0255">Endonuclease</keyword>
<dbReference type="SUPFAM" id="SSF53032">
    <property type="entry name" value="tRNA-intron endonuclease catalytic domain-like"/>
    <property type="match status" value="2"/>
</dbReference>
<comment type="caution">
    <text evidence="6">The sequence shown here is derived from an EMBL/GenBank/DDBJ whole genome shotgun (WGS) entry which is preliminary data.</text>
</comment>
<dbReference type="Gene3D" id="3.40.1170.20">
    <property type="entry name" value="tRNA intron endonuclease, N-terminal domain"/>
    <property type="match status" value="1"/>
</dbReference>
<dbReference type="InterPro" id="IPR011856">
    <property type="entry name" value="tRNA_endonuc-like_dom_sf"/>
</dbReference>
<feature type="domain" description="tRNA intron endonuclease catalytic" evidence="4">
    <location>
        <begin position="39"/>
        <end position="122"/>
    </location>
</feature>
<evidence type="ECO:0000259" key="5">
    <source>
        <dbReference type="Pfam" id="PF02778"/>
    </source>
</evidence>
<dbReference type="GO" id="GO:0003676">
    <property type="term" value="F:nucleic acid binding"/>
    <property type="evidence" value="ECO:0007669"/>
    <property type="project" value="InterPro"/>
</dbReference>
<sequence length="315" mass="36544">MLEEAGYLLERGRIALYDGGEELNLREFLKRASSLIPNFELRFLVYKNIRDRGYQLKAGILDFRVYPRGIKPGEGESKYIIRVLSEREPIDITIPGKDILIARNLKKRLLYAVVDEEGDITYYEVKQKEMRGSLPPLGTDISAKGDLLEERVIIWDPFILNKLNKSWWFGRLTDEGRRLQLSFVESAYLIEHGSIEVLDGDGNVLSLERFIEVASAIESNFYRKYIIYRDLRDKGMVVKTGFKFGSHFRVYEEMPSESVFHSRYLVHLLTDDHTARLPEISRAVRLAHGVKKEMVFAVVDESEAVQYVEISWVRL</sequence>
<dbReference type="Pfam" id="PF01974">
    <property type="entry name" value="tRNA_int_endo"/>
    <property type="match status" value="2"/>
</dbReference>
<dbReference type="NCBIfam" id="TIGR00324">
    <property type="entry name" value="endA"/>
    <property type="match status" value="1"/>
</dbReference>
<keyword evidence="6" id="KW-0378">Hydrolase</keyword>
<dbReference type="PATRIC" id="fig|1838285.3.peg.1521"/>
<dbReference type="GO" id="GO:0000213">
    <property type="term" value="F:tRNA-intron lyase activity"/>
    <property type="evidence" value="ECO:0007669"/>
    <property type="project" value="InterPro"/>
</dbReference>
<evidence type="ECO:0000259" key="4">
    <source>
        <dbReference type="Pfam" id="PF01974"/>
    </source>
</evidence>
<dbReference type="GO" id="GO:0006388">
    <property type="term" value="P:tRNA splicing, via endonucleolytic cleavage and ligation"/>
    <property type="evidence" value="ECO:0007669"/>
    <property type="project" value="InterPro"/>
</dbReference>
<keyword evidence="7" id="KW-1185">Reference proteome</keyword>
<reference evidence="6" key="1">
    <citation type="submission" date="2016-05" db="EMBL/GenBank/DDBJ databases">
        <title>Microbial consortia oxidize butane by reversing methanogenesis.</title>
        <authorList>
            <person name="Laso-Perez R."/>
            <person name="Richter M."/>
            <person name="Wegener G."/>
            <person name="Musat F."/>
        </authorList>
    </citation>
    <scope>NUCLEOTIDE SEQUENCE [LARGE SCALE GENOMIC DNA]</scope>
    <source>
        <strain evidence="6">BOX2</strain>
    </source>
</reference>
<feature type="domain" description="tRNA intron endonuclease N-terminal" evidence="5">
    <location>
        <begin position="144"/>
        <end position="210"/>
    </location>
</feature>
<organism evidence="6 7">
    <name type="scientific">Candidatus Syntropharchaeum caldarium</name>
    <dbReference type="NCBI Taxonomy" id="1838285"/>
    <lineage>
        <taxon>Archaea</taxon>
        <taxon>Methanobacteriati</taxon>
        <taxon>Methanobacteriota</taxon>
        <taxon>Stenosarchaea group</taxon>
        <taxon>Methanomicrobia</taxon>
        <taxon>Methanosarcinales</taxon>
        <taxon>ANME-2 cluster</taxon>
        <taxon>Candidatus Syntropharchaeum</taxon>
    </lineage>
</organism>
<dbReference type="InterPro" id="IPR036740">
    <property type="entry name" value="tRNA_intron_Endonuc_N_sf"/>
</dbReference>
<dbReference type="InterPro" id="IPR006676">
    <property type="entry name" value="tRNA_splic"/>
</dbReference>
<dbReference type="SUPFAM" id="SSF55267">
    <property type="entry name" value="tRNA-intron endonuclease N-terminal domain-like"/>
    <property type="match status" value="1"/>
</dbReference>
<feature type="domain" description="tRNA intron endonuclease catalytic" evidence="4">
    <location>
        <begin position="221"/>
        <end position="307"/>
    </location>
</feature>
<dbReference type="FunFam" id="3.40.1350.10:FF:000006">
    <property type="entry name" value="tRNA-splicing endonuclease"/>
    <property type="match status" value="1"/>
</dbReference>
<dbReference type="GO" id="GO:0005737">
    <property type="term" value="C:cytoplasm"/>
    <property type="evidence" value="ECO:0007669"/>
    <property type="project" value="TreeGrafter"/>
</dbReference>
<evidence type="ECO:0000313" key="6">
    <source>
        <dbReference type="EMBL" id="OFV67580.1"/>
    </source>
</evidence>
<accession>A0A1F2P8C3</accession>
<evidence type="ECO:0000256" key="3">
    <source>
        <dbReference type="ARBA" id="ARBA00024798"/>
    </source>
</evidence>
<dbReference type="InterPro" id="IPR006677">
    <property type="entry name" value="tRNA_intron_Endonuc_cat-like"/>
</dbReference>
<name>A0A1F2P8C3_9EURY</name>
<protein>
    <submittedName>
        <fullName evidence="6">tRNA-splicing endonuclease</fullName>
    </submittedName>
</protein>
<keyword evidence="1" id="KW-0819">tRNA processing</keyword>
<dbReference type="STRING" id="1838285.SCAL_001498"/>
<evidence type="ECO:0000256" key="1">
    <source>
        <dbReference type="ARBA" id="ARBA00022694"/>
    </source>
</evidence>
<dbReference type="Pfam" id="PF02778">
    <property type="entry name" value="tRNA_int_endo_N"/>
    <property type="match status" value="1"/>
</dbReference>
<proteinExistence type="predicted"/>
<dbReference type="PANTHER" id="PTHR21227">
    <property type="entry name" value="TRNA-SPLICING ENDONUCLEASE SUBUNIT SEN2"/>
    <property type="match status" value="1"/>
</dbReference>
<keyword evidence="2" id="KW-0456">Lyase</keyword>
<dbReference type="PANTHER" id="PTHR21227:SF0">
    <property type="entry name" value="TRNA-SPLICING ENDONUCLEASE SUBUNIT SEN2"/>
    <property type="match status" value="1"/>
</dbReference>
<evidence type="ECO:0000313" key="7">
    <source>
        <dbReference type="Proteomes" id="UP000186940"/>
    </source>
</evidence>
<dbReference type="InterPro" id="IPR036167">
    <property type="entry name" value="tRNA_intron_Endo_cat-like_sf"/>
</dbReference>
<dbReference type="Proteomes" id="UP000186940">
    <property type="component" value="Unassembled WGS sequence"/>
</dbReference>
<dbReference type="AlphaFoldDB" id="A0A1F2P8C3"/>
<dbReference type="CDD" id="cd22363">
    <property type="entry name" value="tRNA-intron_lyase_C"/>
    <property type="match status" value="2"/>
</dbReference>
<dbReference type="Gene3D" id="3.40.1350.10">
    <property type="match status" value="1"/>
</dbReference>
<gene>
    <name evidence="6" type="ORF">SCAL_001498</name>
</gene>
<dbReference type="InterPro" id="IPR006678">
    <property type="entry name" value="tRNA_intron_Endonuc_N"/>
</dbReference>
<dbReference type="EMBL" id="LYOS01000004">
    <property type="protein sequence ID" value="OFV67580.1"/>
    <property type="molecule type" value="Genomic_DNA"/>
</dbReference>
<evidence type="ECO:0000256" key="2">
    <source>
        <dbReference type="ARBA" id="ARBA00023239"/>
    </source>
</evidence>
<comment type="function">
    <text evidence="3">Endonuclease that removes tRNA introns. Cleaves pre-tRNA at the 5'- and 3'-splice sites to release the intron. The products are an intron and two tRNA half-molecules bearing 2',3' cyclic phosphate and 5'-OH termini. Recognizes a pseudosymmetric substrate in which 2 bulged loops of 3 bases are separated by a stem of 4 bp.</text>
</comment>
<dbReference type="Gene3D" id="3.40.1350.150">
    <property type="match status" value="1"/>
</dbReference>